<feature type="transmembrane region" description="Helical" evidence="1">
    <location>
        <begin position="59"/>
        <end position="79"/>
    </location>
</feature>
<proteinExistence type="predicted"/>
<comment type="caution">
    <text evidence="2">The sequence shown here is derived from an EMBL/GenBank/DDBJ whole genome shotgun (WGS) entry which is preliminary data.</text>
</comment>
<keyword evidence="1" id="KW-0472">Membrane</keyword>
<reference evidence="2 3" key="1">
    <citation type="submission" date="2024-10" db="EMBL/GenBank/DDBJ databases">
        <title>The Natural Products Discovery Center: Release of the First 8490 Sequenced Strains for Exploring Actinobacteria Biosynthetic Diversity.</title>
        <authorList>
            <person name="Kalkreuter E."/>
            <person name="Kautsar S.A."/>
            <person name="Yang D."/>
            <person name="Bader C.D."/>
            <person name="Teijaro C.N."/>
            <person name="Fluegel L."/>
            <person name="Davis C.M."/>
            <person name="Simpson J.R."/>
            <person name="Lauterbach L."/>
            <person name="Steele A.D."/>
            <person name="Gui C."/>
            <person name="Meng S."/>
            <person name="Li G."/>
            <person name="Viehrig K."/>
            <person name="Ye F."/>
            <person name="Su P."/>
            <person name="Kiefer A.F."/>
            <person name="Nichols A."/>
            <person name="Cepeda A.J."/>
            <person name="Yan W."/>
            <person name="Fan B."/>
            <person name="Jiang Y."/>
            <person name="Adhikari A."/>
            <person name="Zheng C.-J."/>
            <person name="Schuster L."/>
            <person name="Cowan T.M."/>
            <person name="Smanski M.J."/>
            <person name="Chevrette M.G."/>
            <person name="De Carvalho L.P.S."/>
            <person name="Shen B."/>
        </authorList>
    </citation>
    <scope>NUCLEOTIDE SEQUENCE [LARGE SCALE GENOMIC DNA]</scope>
    <source>
        <strain evidence="2 3">NPDC020602</strain>
    </source>
</reference>
<keyword evidence="1" id="KW-1133">Transmembrane helix</keyword>
<feature type="transmembrane region" description="Helical" evidence="1">
    <location>
        <begin position="20"/>
        <end position="39"/>
    </location>
</feature>
<dbReference type="EMBL" id="JBIRUI010000004">
    <property type="protein sequence ID" value="MFI1714146.1"/>
    <property type="molecule type" value="Genomic_DNA"/>
</dbReference>
<dbReference type="Proteomes" id="UP001611339">
    <property type="component" value="Unassembled WGS sequence"/>
</dbReference>
<organism evidence="2 3">
    <name type="scientific">Streptomyces litmocidini</name>
    <dbReference type="NCBI Taxonomy" id="67318"/>
    <lineage>
        <taxon>Bacteria</taxon>
        <taxon>Bacillati</taxon>
        <taxon>Actinomycetota</taxon>
        <taxon>Actinomycetes</taxon>
        <taxon>Kitasatosporales</taxon>
        <taxon>Streptomycetaceae</taxon>
        <taxon>Streptomyces</taxon>
    </lineage>
</organism>
<gene>
    <name evidence="2" type="ORF">ACH407_11300</name>
</gene>
<evidence type="ECO:0000256" key="1">
    <source>
        <dbReference type="SAM" id="Phobius"/>
    </source>
</evidence>
<evidence type="ECO:0000313" key="3">
    <source>
        <dbReference type="Proteomes" id="UP001611339"/>
    </source>
</evidence>
<sequence length="107" mass="11182">MSHDTPASPVDSRRLRRLSLIWAALLVPTTVFAGLLALTAENAGRCITYGESCGSTPGYPYAVSLAVAAVAFVTAQAASRPTVARTAFRVQFGAEAVFATLVMTTFG</sequence>
<evidence type="ECO:0000313" key="2">
    <source>
        <dbReference type="EMBL" id="MFI1714146.1"/>
    </source>
</evidence>
<name>A0ABW7U8L3_9ACTN</name>
<accession>A0ABW7U8L3</accession>
<dbReference type="RefSeq" id="WP_398708596.1">
    <property type="nucleotide sequence ID" value="NZ_JBIRUI010000004.1"/>
</dbReference>
<protein>
    <submittedName>
        <fullName evidence="2">Uncharacterized protein</fullName>
    </submittedName>
</protein>
<keyword evidence="3" id="KW-1185">Reference proteome</keyword>
<keyword evidence="1" id="KW-0812">Transmembrane</keyword>